<evidence type="ECO:0000256" key="2">
    <source>
        <dbReference type="ARBA" id="ARBA00023125"/>
    </source>
</evidence>
<dbReference type="Gene3D" id="4.10.240.10">
    <property type="entry name" value="Zn(2)-C6 fungal-type DNA-binding domain"/>
    <property type="match status" value="1"/>
</dbReference>
<dbReference type="GO" id="GO:0003677">
    <property type="term" value="F:DNA binding"/>
    <property type="evidence" value="ECO:0007669"/>
    <property type="project" value="UniProtKB-KW"/>
</dbReference>
<accession>A0A8T8X0Z4</accession>
<dbReference type="PANTHER" id="PTHR47784">
    <property type="entry name" value="STEROL UPTAKE CONTROL PROTEIN 2"/>
    <property type="match status" value="1"/>
</dbReference>
<dbReference type="SUPFAM" id="SSF57701">
    <property type="entry name" value="Zn2/Cys6 DNA-binding domain"/>
    <property type="match status" value="1"/>
</dbReference>
<evidence type="ECO:0000313" key="8">
    <source>
        <dbReference type="Proteomes" id="UP000249497"/>
    </source>
</evidence>
<keyword evidence="2" id="KW-0238">DNA-binding</keyword>
<dbReference type="AlphaFoldDB" id="A0A8T8X0Z4"/>
<feature type="domain" description="Zn(2)-C6 fungal-type" evidence="6">
    <location>
        <begin position="38"/>
        <end position="68"/>
    </location>
</feature>
<proteinExistence type="predicted"/>
<keyword evidence="3" id="KW-0804">Transcription</keyword>
<organism evidence="7 8">
    <name type="scientific">Aspergillus japonicus CBS 114.51</name>
    <dbReference type="NCBI Taxonomy" id="1448312"/>
    <lineage>
        <taxon>Eukaryota</taxon>
        <taxon>Fungi</taxon>
        <taxon>Dikarya</taxon>
        <taxon>Ascomycota</taxon>
        <taxon>Pezizomycotina</taxon>
        <taxon>Eurotiomycetes</taxon>
        <taxon>Eurotiomycetidae</taxon>
        <taxon>Eurotiales</taxon>
        <taxon>Aspergillaceae</taxon>
        <taxon>Aspergillus</taxon>
        <taxon>Aspergillus subgen. Circumdati</taxon>
    </lineage>
</organism>
<dbReference type="GO" id="GO:0001228">
    <property type="term" value="F:DNA-binding transcription activator activity, RNA polymerase II-specific"/>
    <property type="evidence" value="ECO:0007669"/>
    <property type="project" value="TreeGrafter"/>
</dbReference>
<name>A0A8T8X0Z4_ASPJA</name>
<dbReference type="OrthoDB" id="3546279at2759"/>
<evidence type="ECO:0000256" key="1">
    <source>
        <dbReference type="ARBA" id="ARBA00023015"/>
    </source>
</evidence>
<dbReference type="RefSeq" id="XP_025527690.1">
    <property type="nucleotide sequence ID" value="XM_025672092.1"/>
</dbReference>
<evidence type="ECO:0000256" key="4">
    <source>
        <dbReference type="ARBA" id="ARBA00023242"/>
    </source>
</evidence>
<dbReference type="CDD" id="cd00067">
    <property type="entry name" value="GAL4"/>
    <property type="match status" value="1"/>
</dbReference>
<evidence type="ECO:0000256" key="5">
    <source>
        <dbReference type="SAM" id="MobiDB-lite"/>
    </source>
</evidence>
<keyword evidence="4" id="KW-0539">Nucleus</keyword>
<evidence type="ECO:0000256" key="3">
    <source>
        <dbReference type="ARBA" id="ARBA00023163"/>
    </source>
</evidence>
<evidence type="ECO:0000259" key="6">
    <source>
        <dbReference type="PROSITE" id="PS50048"/>
    </source>
</evidence>
<feature type="compositionally biased region" description="Basic and acidic residues" evidence="5">
    <location>
        <begin position="387"/>
        <end position="399"/>
    </location>
</feature>
<feature type="region of interest" description="Disordered" evidence="5">
    <location>
        <begin position="1"/>
        <end position="30"/>
    </location>
</feature>
<gene>
    <name evidence="7" type="ORF">BO86DRAFT_389290</name>
</gene>
<dbReference type="GO" id="GO:0008270">
    <property type="term" value="F:zinc ion binding"/>
    <property type="evidence" value="ECO:0007669"/>
    <property type="project" value="InterPro"/>
</dbReference>
<dbReference type="GeneID" id="37175784"/>
<keyword evidence="8" id="KW-1185">Reference proteome</keyword>
<protein>
    <recommendedName>
        <fullName evidence="6">Zn(2)-C6 fungal-type domain-containing protein</fullName>
    </recommendedName>
</protein>
<evidence type="ECO:0000313" key="7">
    <source>
        <dbReference type="EMBL" id="RAH81796.1"/>
    </source>
</evidence>
<dbReference type="InterPro" id="IPR053157">
    <property type="entry name" value="Sterol_Uptake_Regulator"/>
</dbReference>
<reference evidence="7 8" key="1">
    <citation type="submission" date="2018-02" db="EMBL/GenBank/DDBJ databases">
        <title>The genomes of Aspergillus section Nigri reveals drivers in fungal speciation.</title>
        <authorList>
            <consortium name="DOE Joint Genome Institute"/>
            <person name="Vesth T.C."/>
            <person name="Nybo J."/>
            <person name="Theobald S."/>
            <person name="Brandl J."/>
            <person name="Frisvad J.C."/>
            <person name="Nielsen K.F."/>
            <person name="Lyhne E.K."/>
            <person name="Kogle M.E."/>
            <person name="Kuo A."/>
            <person name="Riley R."/>
            <person name="Clum A."/>
            <person name="Nolan M."/>
            <person name="Lipzen A."/>
            <person name="Salamov A."/>
            <person name="Henrissat B."/>
            <person name="Wiebenga A."/>
            <person name="De vries R.P."/>
            <person name="Grigoriev I.V."/>
            <person name="Mortensen U.H."/>
            <person name="Andersen M.R."/>
            <person name="Baker S.E."/>
        </authorList>
    </citation>
    <scope>NUCLEOTIDE SEQUENCE [LARGE SCALE GENOMIC DNA]</scope>
    <source>
        <strain evidence="7 8">CBS 114.51</strain>
    </source>
</reference>
<dbReference type="Pfam" id="PF00172">
    <property type="entry name" value="Zn_clus"/>
    <property type="match status" value="1"/>
</dbReference>
<dbReference type="SMART" id="SM00066">
    <property type="entry name" value="GAL4"/>
    <property type="match status" value="1"/>
</dbReference>
<keyword evidence="1" id="KW-0805">Transcription regulation</keyword>
<dbReference type="InterPro" id="IPR036864">
    <property type="entry name" value="Zn2-C6_fun-type_DNA-bd_sf"/>
</dbReference>
<sequence>MSDTPSPLEAGPLRDQDSGSRLSKERRRRVRHHKSRKGCFTCKQRRVKCDEVQPICGACAFRGESCSYPLSAPSTSAPSRSSQRSGSVADPLQPLEFRRQGLSAECPLLDQGINLADLRLLSRFMMHTSRGMTLNTTRKYVWEQVIPDMATKKEYLMHLLLALSGEHVLYQAHVAESTVLGIEDSQASLAACSQQELQLEYHRIIQHHQKGLEGFRQALIDISPATAEYVFCGALLIVAIAFASISTRNQDCTAGLGFGQAEDDQNPYIDWLHLVRGLTSIVEGHWFTLKRGRLRTMLFYTHANDDWKAAVPAISSSQFPRLRYAPKVFHVFAQGACQALQMIRTFAGTLSPSQEATTSIDGDIFGKPQQSDDHEQSSPDEAADNSPQHDHEQDEHPQYDHLHAIDRLEEIYMRILYTLQFSHSKRDFPASLDIQNDIEDSAVNSWPTMLSARFFDSLKTSTRDHLGTAEGFSYTILAHFYLVSILFQDVWYLNSGFRSEIQKIIRLVSRLENEALNGLLTWPMAVISESR</sequence>
<dbReference type="InterPro" id="IPR001138">
    <property type="entry name" value="Zn2Cys6_DnaBD"/>
</dbReference>
<feature type="region of interest" description="Disordered" evidence="5">
    <location>
        <begin position="354"/>
        <end position="399"/>
    </location>
</feature>
<dbReference type="Proteomes" id="UP000249497">
    <property type="component" value="Unassembled WGS sequence"/>
</dbReference>
<dbReference type="PANTHER" id="PTHR47784:SF5">
    <property type="entry name" value="STEROL UPTAKE CONTROL PROTEIN 2"/>
    <property type="match status" value="1"/>
</dbReference>
<dbReference type="EMBL" id="KZ824793">
    <property type="protein sequence ID" value="RAH81796.1"/>
    <property type="molecule type" value="Genomic_DNA"/>
</dbReference>
<dbReference type="PROSITE" id="PS50048">
    <property type="entry name" value="ZN2_CY6_FUNGAL_2"/>
    <property type="match status" value="1"/>
</dbReference>
<dbReference type="PROSITE" id="PS00463">
    <property type="entry name" value="ZN2_CY6_FUNGAL_1"/>
    <property type="match status" value="1"/>
</dbReference>